<protein>
    <recommendedName>
        <fullName evidence="3">cellulase</fullName>
        <ecNumber evidence="3">3.2.1.4</ecNumber>
    </recommendedName>
</protein>
<evidence type="ECO:0000256" key="8">
    <source>
        <dbReference type="SAM" id="SignalP"/>
    </source>
</evidence>
<dbReference type="InterPro" id="IPR002037">
    <property type="entry name" value="Glyco_hydro_8"/>
</dbReference>
<dbReference type="SUPFAM" id="SSF48208">
    <property type="entry name" value="Six-hairpin glycosidases"/>
    <property type="match status" value="1"/>
</dbReference>
<evidence type="ECO:0000256" key="3">
    <source>
        <dbReference type="ARBA" id="ARBA00012601"/>
    </source>
</evidence>
<dbReference type="InterPro" id="IPR008928">
    <property type="entry name" value="6-hairpin_glycosidase_sf"/>
</dbReference>
<keyword evidence="4 9" id="KW-0378">Hydrolase</keyword>
<evidence type="ECO:0000313" key="9">
    <source>
        <dbReference type="EMBL" id="ALR78543.1"/>
    </source>
</evidence>
<dbReference type="InterPro" id="IPR012341">
    <property type="entry name" value="6hp_glycosidase-like_sf"/>
</dbReference>
<sequence length="369" mass="41014">MMNVVRRAGLALLMLVTLQAHAACSWPAWEQFKTDYISDGGRVIDPSDPRKITTSEGQSYALFFALVANDRAAFATLLDWTQNNLAAGDLRAHIPAWLWGQKAGDRWMVIDSNSASDANLWIAWSLMEAGRLWKMPQYSDTGKALLARIAAEEVVTIPKLGAVLLPGKVGFADDKGWRLNPSYLPPQLARYFARAGAPWPAIQQTNLRLLLETAPKGFAPDWVRYDKKGGWQLKQDKGLVGSYDAIRVYLWVGMLHNDDPQKSRLLAKFNAMAAQTVRDGLPPEKVDVETGNATGNGPVGFSAALLPFLQDRDAQAVQRQRVADNFPGANAYYNYVLTLFGQGWDQRRYRFTAHGELQPDWGQECASSQ</sequence>
<dbReference type="Gene3D" id="1.50.10.10">
    <property type="match status" value="1"/>
</dbReference>
<name>A0A806XFF2_9ENTR</name>
<dbReference type="RefSeq" id="WP_062742266.1">
    <property type="nucleotide sequence ID" value="NZ_CP012871.1"/>
</dbReference>
<dbReference type="PRINTS" id="PR00735">
    <property type="entry name" value="GLHYDRLASE8"/>
</dbReference>
<dbReference type="EC" id="3.2.1.4" evidence="3"/>
<reference evidence="10" key="1">
    <citation type="submission" date="2015-10" db="EMBL/GenBank/DDBJ databases">
        <title>Complete Genome Sequencing of Klebsiella sp. strain G5.</title>
        <authorList>
            <person name="Chan K.-G."/>
            <person name="Chen J.-W."/>
        </authorList>
    </citation>
    <scope>NUCLEOTIDE SEQUENCE [LARGE SCALE GENOMIC DNA]</scope>
    <source>
        <strain evidence="10">G5</strain>
    </source>
</reference>
<dbReference type="Pfam" id="PF01270">
    <property type="entry name" value="Glyco_hydro_8"/>
    <property type="match status" value="1"/>
</dbReference>
<organism evidence="9 10">
    <name type="scientific">[Enterobacter] lignolyticus</name>
    <dbReference type="NCBI Taxonomy" id="1334193"/>
    <lineage>
        <taxon>Bacteria</taxon>
        <taxon>Pseudomonadati</taxon>
        <taxon>Pseudomonadota</taxon>
        <taxon>Gammaproteobacteria</taxon>
        <taxon>Enterobacterales</taxon>
        <taxon>Enterobacteriaceae</taxon>
        <taxon>Pluralibacter</taxon>
    </lineage>
</organism>
<evidence type="ECO:0000256" key="6">
    <source>
        <dbReference type="ARBA" id="ARBA00023295"/>
    </source>
</evidence>
<comment type="catalytic activity">
    <reaction evidence="1">
        <text>Endohydrolysis of (1-&gt;4)-beta-D-glucosidic linkages in cellulose, lichenin and cereal beta-D-glucans.</text>
        <dbReference type="EC" id="3.2.1.4"/>
    </reaction>
</comment>
<comment type="similarity">
    <text evidence="2">Belongs to the glycosyl hydrolase 8 (cellulase D) family.</text>
</comment>
<evidence type="ECO:0000256" key="7">
    <source>
        <dbReference type="ARBA" id="ARBA00023326"/>
    </source>
</evidence>
<dbReference type="AlphaFoldDB" id="A0A806XFF2"/>
<feature type="signal peptide" evidence="8">
    <location>
        <begin position="1"/>
        <end position="22"/>
    </location>
</feature>
<keyword evidence="7" id="KW-0119">Carbohydrate metabolism</keyword>
<evidence type="ECO:0000256" key="4">
    <source>
        <dbReference type="ARBA" id="ARBA00022801"/>
    </source>
</evidence>
<dbReference type="KEGG" id="kle:AO703_20360"/>
<keyword evidence="7" id="KW-0624">Polysaccharide degradation</keyword>
<keyword evidence="6 9" id="KW-0326">Glycosidase</keyword>
<dbReference type="NCBIfam" id="NF008305">
    <property type="entry name" value="PRK11097.1"/>
    <property type="match status" value="1"/>
</dbReference>
<dbReference type="Proteomes" id="UP000069162">
    <property type="component" value="Chromosome"/>
</dbReference>
<evidence type="ECO:0000256" key="2">
    <source>
        <dbReference type="ARBA" id="ARBA00009209"/>
    </source>
</evidence>
<dbReference type="GO" id="GO:0008810">
    <property type="term" value="F:cellulase activity"/>
    <property type="evidence" value="ECO:0007669"/>
    <property type="project" value="UniProtKB-EC"/>
</dbReference>
<feature type="chain" id="PRO_5032381058" description="cellulase" evidence="8">
    <location>
        <begin position="23"/>
        <end position="369"/>
    </location>
</feature>
<accession>A0A806XFF2</accession>
<proteinExistence type="inferred from homology"/>
<evidence type="ECO:0000313" key="10">
    <source>
        <dbReference type="Proteomes" id="UP000069162"/>
    </source>
</evidence>
<evidence type="ECO:0000256" key="1">
    <source>
        <dbReference type="ARBA" id="ARBA00000966"/>
    </source>
</evidence>
<dbReference type="EMBL" id="CP012871">
    <property type="protein sequence ID" value="ALR78543.1"/>
    <property type="molecule type" value="Genomic_DNA"/>
</dbReference>
<keyword evidence="8" id="KW-0732">Signal</keyword>
<evidence type="ECO:0000256" key="5">
    <source>
        <dbReference type="ARBA" id="ARBA00023001"/>
    </source>
</evidence>
<dbReference type="GO" id="GO:0030245">
    <property type="term" value="P:cellulose catabolic process"/>
    <property type="evidence" value="ECO:0007669"/>
    <property type="project" value="UniProtKB-KW"/>
</dbReference>
<keyword evidence="5" id="KW-0136">Cellulose degradation</keyword>
<dbReference type="OrthoDB" id="9766708at2"/>
<gene>
    <name evidence="9" type="ORF">AO703_20360</name>
</gene>